<feature type="chain" id="PRO_5032720319" description="DUF2059 domain-containing protein" evidence="1">
    <location>
        <begin position="22"/>
        <end position="161"/>
    </location>
</feature>
<feature type="signal peptide" evidence="1">
    <location>
        <begin position="1"/>
        <end position="21"/>
    </location>
</feature>
<proteinExistence type="predicted"/>
<dbReference type="RefSeq" id="WP_184011435.1">
    <property type="nucleotide sequence ID" value="NZ_JACIJS010000006.1"/>
</dbReference>
<evidence type="ECO:0000313" key="3">
    <source>
        <dbReference type="EMBL" id="MBB5516117.1"/>
    </source>
</evidence>
<organism evidence="3 4">
    <name type="scientific">Rubricella aquisinus</name>
    <dbReference type="NCBI Taxonomy" id="2028108"/>
    <lineage>
        <taxon>Bacteria</taxon>
        <taxon>Pseudomonadati</taxon>
        <taxon>Pseudomonadota</taxon>
        <taxon>Alphaproteobacteria</taxon>
        <taxon>Rhodobacterales</taxon>
        <taxon>Paracoccaceae</taxon>
        <taxon>Rubricella</taxon>
    </lineage>
</organism>
<sequence length="161" mass="17624">MFDRIGLAAAAFLLLTPAAHAQEDTQAARLAMAQEYIDMTLGEMSGESMAEAAAGPVVRQIRLTDPTVTEDQIRRIELLVGAEMAAINQEIVATTAPDLAAIMTLDELTALRDFYASDLGRSVMLKMPQYLRAYQPRVMEAMNARYNAMNAGIIDILNDDE</sequence>
<accession>A0A840X5X9</accession>
<dbReference type="Pfam" id="PF09832">
    <property type="entry name" value="DUF2059"/>
    <property type="match status" value="1"/>
</dbReference>
<dbReference type="Proteomes" id="UP000553766">
    <property type="component" value="Unassembled WGS sequence"/>
</dbReference>
<reference evidence="3 4" key="1">
    <citation type="submission" date="2020-08" db="EMBL/GenBank/DDBJ databases">
        <title>Genomic Encyclopedia of Type Strains, Phase IV (KMG-IV): sequencing the most valuable type-strain genomes for metagenomic binning, comparative biology and taxonomic classification.</title>
        <authorList>
            <person name="Goeker M."/>
        </authorList>
    </citation>
    <scope>NUCLEOTIDE SEQUENCE [LARGE SCALE GENOMIC DNA]</scope>
    <source>
        <strain evidence="3 4">DSM 103377</strain>
    </source>
</reference>
<name>A0A840X5X9_9RHOB</name>
<gene>
    <name evidence="3" type="ORF">FHS89_002143</name>
</gene>
<keyword evidence="4" id="KW-1185">Reference proteome</keyword>
<dbReference type="InterPro" id="IPR018637">
    <property type="entry name" value="DUF2059"/>
</dbReference>
<protein>
    <recommendedName>
        <fullName evidence="2">DUF2059 domain-containing protein</fullName>
    </recommendedName>
</protein>
<evidence type="ECO:0000313" key="4">
    <source>
        <dbReference type="Proteomes" id="UP000553766"/>
    </source>
</evidence>
<dbReference type="EMBL" id="JACIJS010000006">
    <property type="protein sequence ID" value="MBB5516117.1"/>
    <property type="molecule type" value="Genomic_DNA"/>
</dbReference>
<keyword evidence="1" id="KW-0732">Signal</keyword>
<feature type="domain" description="DUF2059" evidence="2">
    <location>
        <begin position="90"/>
        <end position="143"/>
    </location>
</feature>
<dbReference type="AlphaFoldDB" id="A0A840X5X9"/>
<evidence type="ECO:0000256" key="1">
    <source>
        <dbReference type="SAM" id="SignalP"/>
    </source>
</evidence>
<evidence type="ECO:0000259" key="2">
    <source>
        <dbReference type="Pfam" id="PF09832"/>
    </source>
</evidence>
<comment type="caution">
    <text evidence="3">The sequence shown here is derived from an EMBL/GenBank/DDBJ whole genome shotgun (WGS) entry which is preliminary data.</text>
</comment>